<feature type="transmembrane region" description="Helical" evidence="1">
    <location>
        <begin position="41"/>
        <end position="60"/>
    </location>
</feature>
<feature type="transmembrane region" description="Helical" evidence="1">
    <location>
        <begin position="7"/>
        <end position="29"/>
    </location>
</feature>
<reference evidence="2 3" key="1">
    <citation type="submission" date="2019-01" db="EMBL/GenBank/DDBJ databases">
        <title>Bacillus sp. M5HDSG1-1, whole genome shotgun sequence.</title>
        <authorList>
            <person name="Tuo L."/>
        </authorList>
    </citation>
    <scope>NUCLEOTIDE SEQUENCE [LARGE SCALE GENOMIC DNA]</scope>
    <source>
        <strain evidence="2 3">M5HDSG1-1</strain>
    </source>
</reference>
<dbReference type="RefSeq" id="WP_127739230.1">
    <property type="nucleotide sequence ID" value="NZ_RZTZ01000006.1"/>
</dbReference>
<dbReference type="EMBL" id="RZTZ01000006">
    <property type="protein sequence ID" value="RVT60758.1"/>
    <property type="molecule type" value="Genomic_DNA"/>
</dbReference>
<feature type="transmembrane region" description="Helical" evidence="1">
    <location>
        <begin position="90"/>
        <end position="107"/>
    </location>
</feature>
<keyword evidence="1" id="KW-0812">Transmembrane</keyword>
<dbReference type="Proteomes" id="UP000288024">
    <property type="component" value="Unassembled WGS sequence"/>
</dbReference>
<dbReference type="InterPro" id="IPR008407">
    <property type="entry name" value="Brnchd-chn_aa_trnsp_AzlD"/>
</dbReference>
<gene>
    <name evidence="2" type="ORF">EM808_16050</name>
</gene>
<feature type="transmembrane region" description="Helical" evidence="1">
    <location>
        <begin position="67"/>
        <end position="84"/>
    </location>
</feature>
<dbReference type="AlphaFoldDB" id="A0A437K8U7"/>
<evidence type="ECO:0000313" key="2">
    <source>
        <dbReference type="EMBL" id="RVT60758.1"/>
    </source>
</evidence>
<dbReference type="Pfam" id="PF05437">
    <property type="entry name" value="AzlD"/>
    <property type="match status" value="1"/>
</dbReference>
<keyword evidence="1" id="KW-0472">Membrane</keyword>
<name>A0A437K8U7_9BACI</name>
<protein>
    <submittedName>
        <fullName evidence="2">AzlD domain-containing protein</fullName>
    </submittedName>
</protein>
<proteinExistence type="predicted"/>
<evidence type="ECO:0000256" key="1">
    <source>
        <dbReference type="SAM" id="Phobius"/>
    </source>
</evidence>
<organism evidence="2 3">
    <name type="scientific">Niallia taxi</name>
    <dbReference type="NCBI Taxonomy" id="2499688"/>
    <lineage>
        <taxon>Bacteria</taxon>
        <taxon>Bacillati</taxon>
        <taxon>Bacillota</taxon>
        <taxon>Bacilli</taxon>
        <taxon>Bacillales</taxon>
        <taxon>Bacillaceae</taxon>
        <taxon>Niallia</taxon>
    </lineage>
</organism>
<sequence length="108" mass="12060">MEVSWNVLLIIIGGAVVTFIPRVMPIMVLSRMKLSEGVQKWLHFVPIAILAAIVGQELFIKNNEVNLLLNKELLAAIVTIIFAISTRSLLWTVISGVTAFVLVRWLFS</sequence>
<evidence type="ECO:0000313" key="3">
    <source>
        <dbReference type="Proteomes" id="UP000288024"/>
    </source>
</evidence>
<accession>A0A437K8U7</accession>
<keyword evidence="3" id="KW-1185">Reference proteome</keyword>
<keyword evidence="1" id="KW-1133">Transmembrane helix</keyword>
<comment type="caution">
    <text evidence="2">The sequence shown here is derived from an EMBL/GenBank/DDBJ whole genome shotgun (WGS) entry which is preliminary data.</text>
</comment>